<evidence type="ECO:0000313" key="3">
    <source>
        <dbReference type="EMBL" id="KAF7288346.1"/>
    </source>
</evidence>
<reference evidence="3" key="1">
    <citation type="submission" date="2020-05" db="EMBL/GenBank/DDBJ databases">
        <title>Mycena genomes resolve the evolution of fungal bioluminescence.</title>
        <authorList>
            <person name="Tsai I.J."/>
        </authorList>
    </citation>
    <scope>NUCLEOTIDE SEQUENCE</scope>
    <source>
        <strain evidence="3">110903Hualien_Pintung</strain>
    </source>
</reference>
<dbReference type="EMBL" id="JACAZE010000039">
    <property type="protein sequence ID" value="KAF7288346.1"/>
    <property type="molecule type" value="Genomic_DNA"/>
</dbReference>
<comment type="caution">
    <text evidence="3">The sequence shown here is derived from an EMBL/GenBank/DDBJ whole genome shotgun (WGS) entry which is preliminary data.</text>
</comment>
<gene>
    <name evidence="3" type="ORF">HMN09_01404300</name>
</gene>
<keyword evidence="1" id="KW-0175">Coiled coil</keyword>
<name>A0A8H6VQJ1_MYCCL</name>
<accession>A0A8H6VQJ1</accession>
<feature type="compositionally biased region" description="Polar residues" evidence="2">
    <location>
        <begin position="11"/>
        <end position="21"/>
    </location>
</feature>
<dbReference type="Proteomes" id="UP000613580">
    <property type="component" value="Unassembled WGS sequence"/>
</dbReference>
<dbReference type="AlphaFoldDB" id="A0A8H6VQJ1"/>
<sequence length="235" mass="26289">MPTRRQGRPSLLSTTTISSAPTDAGAERAKQEAPAALLLTAYLGGLAETEPRRGHSAHWRWYFVLQVRGRSLFLFRPGSAENVFRSRRWGKHSCSDTRRTCGNTRAGLLEDEDVGEGENNAALQHQLDEISKAALVNSEVIEVSHKTILQELAEAKTTISCLTTSAARSVGWDSRLSAAMKEKDDMQQERDSESQRARLAESRFAALKERTSKLQNKVRRLQNALEEKCEHRLES</sequence>
<keyword evidence="4" id="KW-1185">Reference proteome</keyword>
<organism evidence="3 4">
    <name type="scientific">Mycena chlorophos</name>
    <name type="common">Agaric fungus</name>
    <name type="synonym">Agaricus chlorophos</name>
    <dbReference type="NCBI Taxonomy" id="658473"/>
    <lineage>
        <taxon>Eukaryota</taxon>
        <taxon>Fungi</taxon>
        <taxon>Dikarya</taxon>
        <taxon>Basidiomycota</taxon>
        <taxon>Agaricomycotina</taxon>
        <taxon>Agaricomycetes</taxon>
        <taxon>Agaricomycetidae</taxon>
        <taxon>Agaricales</taxon>
        <taxon>Marasmiineae</taxon>
        <taxon>Mycenaceae</taxon>
        <taxon>Mycena</taxon>
    </lineage>
</organism>
<evidence type="ECO:0000256" key="2">
    <source>
        <dbReference type="SAM" id="MobiDB-lite"/>
    </source>
</evidence>
<protein>
    <submittedName>
        <fullName evidence="3">PCI domain-containing protein</fullName>
    </submittedName>
</protein>
<dbReference type="OrthoDB" id="4088568at2759"/>
<feature type="coiled-coil region" evidence="1">
    <location>
        <begin position="176"/>
        <end position="231"/>
    </location>
</feature>
<evidence type="ECO:0000313" key="4">
    <source>
        <dbReference type="Proteomes" id="UP000613580"/>
    </source>
</evidence>
<proteinExistence type="predicted"/>
<evidence type="ECO:0000256" key="1">
    <source>
        <dbReference type="SAM" id="Coils"/>
    </source>
</evidence>
<feature type="region of interest" description="Disordered" evidence="2">
    <location>
        <begin position="1"/>
        <end position="29"/>
    </location>
</feature>